<dbReference type="AlphaFoldDB" id="A0A7T2S0B8"/>
<organism evidence="1 2">
    <name type="scientific">Delftia acidovorans</name>
    <name type="common">Pseudomonas acidovorans</name>
    <name type="synonym">Comamonas acidovorans</name>
    <dbReference type="NCBI Taxonomy" id="80866"/>
    <lineage>
        <taxon>Bacteria</taxon>
        <taxon>Pseudomonadati</taxon>
        <taxon>Pseudomonadota</taxon>
        <taxon>Betaproteobacteria</taxon>
        <taxon>Burkholderiales</taxon>
        <taxon>Comamonadaceae</taxon>
        <taxon>Delftia</taxon>
    </lineage>
</organism>
<evidence type="ECO:0000313" key="1">
    <source>
        <dbReference type="EMBL" id="QPS06247.1"/>
    </source>
</evidence>
<evidence type="ECO:0000313" key="2">
    <source>
        <dbReference type="Proteomes" id="UP000594778"/>
    </source>
</evidence>
<proteinExistence type="predicted"/>
<protein>
    <submittedName>
        <fullName evidence="1">Uncharacterized protein</fullName>
    </submittedName>
</protein>
<dbReference type="RefSeq" id="WP_197953887.1">
    <property type="nucleotide sequence ID" value="NZ_CP065668.1"/>
</dbReference>
<dbReference type="Proteomes" id="UP000594778">
    <property type="component" value="Chromosome"/>
</dbReference>
<accession>A0A7T2S0B8</accession>
<dbReference type="EMBL" id="CP065668">
    <property type="protein sequence ID" value="QPS06247.1"/>
    <property type="molecule type" value="Genomic_DNA"/>
</dbReference>
<reference evidence="1 2" key="1">
    <citation type="submission" date="2020-12" db="EMBL/GenBank/DDBJ databases">
        <title>FDA dAtabase for Regulatory Grade micrObial Sequences (FDA-ARGOS): Supporting development and validation of Infectious Disease Dx tests.</title>
        <authorList>
            <person name="Sproer C."/>
            <person name="Gronow S."/>
            <person name="Severitt S."/>
            <person name="Schroder I."/>
            <person name="Tallon L."/>
            <person name="Sadzewicz L."/>
            <person name="Zhao X."/>
            <person name="Boylan J."/>
            <person name="Ott S."/>
            <person name="Bowen H."/>
            <person name="Vavikolanu K."/>
            <person name="Mehta A."/>
            <person name="Aluvathingal J."/>
            <person name="Nadendla S."/>
            <person name="Lowell S."/>
            <person name="Myers T."/>
            <person name="Yan Y."/>
            <person name="Sichtig H."/>
        </authorList>
    </citation>
    <scope>NUCLEOTIDE SEQUENCE [LARGE SCALE GENOMIC DNA]</scope>
    <source>
        <strain evidence="1 2">FDAARGOS_909</strain>
    </source>
</reference>
<gene>
    <name evidence="1" type="ORF">I6G66_18230</name>
</gene>
<name>A0A7T2S0B8_DELAC</name>
<sequence>MQPALCSVCNKDPTQEPGPLRGDWLCFADHCAEQAGMLSHPQGLAYFCSAHLPAAKALAHLSQQEAIARLARVATVRS</sequence>